<keyword evidence="3" id="KW-1185">Reference proteome</keyword>
<feature type="region of interest" description="Disordered" evidence="1">
    <location>
        <begin position="222"/>
        <end position="252"/>
    </location>
</feature>
<sequence length="473" mass="52561">MASTNSIQTTSKLQSRRQGLSCCVGPECLQAAQRRAVYLSPEQQQQVPWIRHFSHGTRKAGPGTHSSSSVGAFAATVSSDRLWTLTAPLRSEVRLSWLQRMSVDYDNFSGNLGGFCAKCCIPFTFSTCSAAKEAERFPLLSPSSVTARKLQQDLRTNQSIERRDLFLLFLSPFPEGGRRRRRRQGGRQQQQHHHHQHHRSSSSSTTTITAAAAASLIATSLAPGSGSTTRLEDGDRVGVRQARDSWQSGNRPYGNHVPLYPHGHAPTLPSQLLLPPHRISSSSSMGLLTLEGCSCYRPRRKGEGNHKCVWECVVDVNLSVLNLVTLKRGGGEGYSWTDIYCGVLADDGYQYVVRKPLNKEVISTNIRKHSSFIVSLLFMPYNTMPQRQGQSLSEKVKPPVDLTFQDNRGQVTGPISNRGGVTDSLLTLMWVWELRLAETQKTALREVLRLQLCSIQHLRLCGAERHLNFIGNT</sequence>
<evidence type="ECO:0000313" key="3">
    <source>
        <dbReference type="Proteomes" id="UP001488838"/>
    </source>
</evidence>
<organism evidence="2 3">
    <name type="scientific">Myodes glareolus</name>
    <name type="common">Bank vole</name>
    <name type="synonym">Clethrionomys glareolus</name>
    <dbReference type="NCBI Taxonomy" id="447135"/>
    <lineage>
        <taxon>Eukaryota</taxon>
        <taxon>Metazoa</taxon>
        <taxon>Chordata</taxon>
        <taxon>Craniata</taxon>
        <taxon>Vertebrata</taxon>
        <taxon>Euteleostomi</taxon>
        <taxon>Mammalia</taxon>
        <taxon>Eutheria</taxon>
        <taxon>Euarchontoglires</taxon>
        <taxon>Glires</taxon>
        <taxon>Rodentia</taxon>
        <taxon>Myomorpha</taxon>
        <taxon>Muroidea</taxon>
        <taxon>Cricetidae</taxon>
        <taxon>Arvicolinae</taxon>
        <taxon>Myodes</taxon>
    </lineage>
</organism>
<name>A0AAW0HMR8_MYOGA</name>
<reference evidence="2 3" key="1">
    <citation type="journal article" date="2023" name="bioRxiv">
        <title>Conserved and derived expression patterns and positive selection on dental genes reveal complex evolutionary context of ever-growing rodent molars.</title>
        <authorList>
            <person name="Calamari Z.T."/>
            <person name="Song A."/>
            <person name="Cohen E."/>
            <person name="Akter M."/>
            <person name="Roy R.D."/>
            <person name="Hallikas O."/>
            <person name="Christensen M.M."/>
            <person name="Li P."/>
            <person name="Marangoni P."/>
            <person name="Jernvall J."/>
            <person name="Klein O.D."/>
        </authorList>
    </citation>
    <scope>NUCLEOTIDE SEQUENCE [LARGE SCALE GENOMIC DNA]</scope>
    <source>
        <strain evidence="2">V071</strain>
    </source>
</reference>
<feature type="region of interest" description="Disordered" evidence="1">
    <location>
        <begin position="175"/>
        <end position="207"/>
    </location>
</feature>
<evidence type="ECO:0000313" key="2">
    <source>
        <dbReference type="EMBL" id="KAK7802934.1"/>
    </source>
</evidence>
<feature type="compositionally biased region" description="Basic and acidic residues" evidence="1">
    <location>
        <begin position="230"/>
        <end position="243"/>
    </location>
</feature>
<gene>
    <name evidence="2" type="ORF">U0070_018911</name>
</gene>
<protein>
    <submittedName>
        <fullName evidence="2">Uncharacterized protein</fullName>
    </submittedName>
</protein>
<feature type="compositionally biased region" description="Basic residues" evidence="1">
    <location>
        <begin position="178"/>
        <end position="200"/>
    </location>
</feature>
<feature type="non-terminal residue" evidence="2">
    <location>
        <position position="473"/>
    </location>
</feature>
<dbReference type="Proteomes" id="UP001488838">
    <property type="component" value="Unassembled WGS sequence"/>
</dbReference>
<evidence type="ECO:0000256" key="1">
    <source>
        <dbReference type="SAM" id="MobiDB-lite"/>
    </source>
</evidence>
<accession>A0AAW0HMR8</accession>
<proteinExistence type="predicted"/>
<comment type="caution">
    <text evidence="2">The sequence shown here is derived from an EMBL/GenBank/DDBJ whole genome shotgun (WGS) entry which is preliminary data.</text>
</comment>
<dbReference type="AlphaFoldDB" id="A0AAW0HMR8"/>
<dbReference type="EMBL" id="JBBHLL010000437">
    <property type="protein sequence ID" value="KAK7802934.1"/>
    <property type="molecule type" value="Genomic_DNA"/>
</dbReference>